<reference evidence="1 2" key="1">
    <citation type="submission" date="2017-01" db="EMBL/GenBank/DDBJ databases">
        <authorList>
            <person name="Varghese N."/>
            <person name="Submissions S."/>
        </authorList>
    </citation>
    <scope>NUCLEOTIDE SEQUENCE [LARGE SCALE GENOMIC DNA]</scope>
    <source>
        <strain evidence="1 2">ATCC 35905</strain>
    </source>
</reference>
<protein>
    <submittedName>
        <fullName evidence="1">Uncharacterized protein</fullName>
    </submittedName>
</protein>
<evidence type="ECO:0000313" key="1">
    <source>
        <dbReference type="EMBL" id="SIQ94964.1"/>
    </source>
</evidence>
<accession>A0A8G2CL74</accession>
<dbReference type="RefSeq" id="WP_156038138.1">
    <property type="nucleotide sequence ID" value="NZ_DAOMCH010000052.1"/>
</dbReference>
<evidence type="ECO:0000313" key="2">
    <source>
        <dbReference type="Proteomes" id="UP000186308"/>
    </source>
</evidence>
<proteinExistence type="predicted"/>
<dbReference type="EMBL" id="FTNE01000012">
    <property type="protein sequence ID" value="SIQ94964.1"/>
    <property type="molecule type" value="Genomic_DNA"/>
</dbReference>
<dbReference type="AlphaFoldDB" id="A0A8G2CL74"/>
<keyword evidence="2" id="KW-1185">Reference proteome</keyword>
<organism evidence="1 2">
    <name type="scientific">Acidiphilium rubrum</name>
    <dbReference type="NCBI Taxonomy" id="526"/>
    <lineage>
        <taxon>Bacteria</taxon>
        <taxon>Pseudomonadati</taxon>
        <taxon>Pseudomonadota</taxon>
        <taxon>Alphaproteobacteria</taxon>
        <taxon>Acetobacterales</taxon>
        <taxon>Acidocellaceae</taxon>
        <taxon>Acidiphilium</taxon>
    </lineage>
</organism>
<dbReference type="Proteomes" id="UP000186308">
    <property type="component" value="Unassembled WGS sequence"/>
</dbReference>
<gene>
    <name evidence="1" type="ORF">SAMN05421828_11263</name>
</gene>
<comment type="caution">
    <text evidence="1">The sequence shown here is derived from an EMBL/GenBank/DDBJ whole genome shotgun (WGS) entry which is preliminary data.</text>
</comment>
<name>A0A8G2CL74_ACIRU</name>
<sequence>MIDCLYLVGRGVPFDVAFSLGEAERLAFVVACGELDGLEFDWKTMLWGTP</sequence>